<protein>
    <submittedName>
        <fullName evidence="2">Serine/threonine protein kinase</fullName>
    </submittedName>
</protein>
<dbReference type="GeneID" id="19170262"/>
<keyword evidence="2" id="KW-0723">Serine/threonine-protein kinase</keyword>
<dbReference type="HOGENOM" id="CLU_000288_31_6_1"/>
<dbReference type="PROSITE" id="PS50011">
    <property type="entry name" value="PROTEIN_KINASE_DOM"/>
    <property type="match status" value="1"/>
</dbReference>
<evidence type="ECO:0000313" key="2">
    <source>
        <dbReference type="EMBL" id="EXJ82339.1"/>
    </source>
</evidence>
<organism evidence="2 3">
    <name type="scientific">Capronia epimyces CBS 606.96</name>
    <dbReference type="NCBI Taxonomy" id="1182542"/>
    <lineage>
        <taxon>Eukaryota</taxon>
        <taxon>Fungi</taxon>
        <taxon>Dikarya</taxon>
        <taxon>Ascomycota</taxon>
        <taxon>Pezizomycotina</taxon>
        <taxon>Eurotiomycetes</taxon>
        <taxon>Chaetothyriomycetidae</taxon>
        <taxon>Chaetothyriales</taxon>
        <taxon>Herpotrichiellaceae</taxon>
        <taxon>Capronia</taxon>
    </lineage>
</organism>
<name>W9YJB5_9EURO</name>
<comment type="caution">
    <text evidence="2">The sequence shown here is derived from an EMBL/GenBank/DDBJ whole genome shotgun (WGS) entry which is preliminary data.</text>
</comment>
<dbReference type="Proteomes" id="UP000019478">
    <property type="component" value="Unassembled WGS sequence"/>
</dbReference>
<dbReference type="SUPFAM" id="SSF56112">
    <property type="entry name" value="Protein kinase-like (PK-like)"/>
    <property type="match status" value="1"/>
</dbReference>
<evidence type="ECO:0000313" key="3">
    <source>
        <dbReference type="Proteomes" id="UP000019478"/>
    </source>
</evidence>
<sequence length="306" mass="33713">MFAQPPPPIADISTSISFCRYLNVHIPVERFPHVIPRARGDSGNSEMCSSVHSSPPSEAGICVVPPRGRYLASGFTAFIYQDGDIILKCPKNLPDSDPESNQLFQDLVNNERAIYERLGPHAGILTYYGVDEPTGATKLEYANDGDLSDYIKSQPPPSEARRVEMIRFLATTWLHIYTSHVSIQDIKTDNILVRDGVPKVADFTDSVVFEDECPRDDLRSDLLGIGCVIYSIATWDVFGFDWGEGNRWPGPDQFRPVDNVLFGDVIAKCWTGDYDSMNGLYGDVVRLAAGFGASTASGIVPPFPAE</sequence>
<gene>
    <name evidence="2" type="ORF">A1O3_06152</name>
</gene>
<dbReference type="OrthoDB" id="1668230at2759"/>
<dbReference type="AlphaFoldDB" id="W9YJB5"/>
<dbReference type="Pfam" id="PF00069">
    <property type="entry name" value="Pkinase"/>
    <property type="match status" value="1"/>
</dbReference>
<keyword evidence="3" id="KW-1185">Reference proteome</keyword>
<dbReference type="GO" id="GO:0005524">
    <property type="term" value="F:ATP binding"/>
    <property type="evidence" value="ECO:0007669"/>
    <property type="project" value="InterPro"/>
</dbReference>
<dbReference type="STRING" id="1182542.W9YJB5"/>
<feature type="domain" description="Protein kinase" evidence="1">
    <location>
        <begin position="65"/>
        <end position="306"/>
    </location>
</feature>
<accession>W9YJB5</accession>
<evidence type="ECO:0000259" key="1">
    <source>
        <dbReference type="PROSITE" id="PS50011"/>
    </source>
</evidence>
<dbReference type="GO" id="GO:0004674">
    <property type="term" value="F:protein serine/threonine kinase activity"/>
    <property type="evidence" value="ECO:0007669"/>
    <property type="project" value="UniProtKB-KW"/>
</dbReference>
<dbReference type="Gene3D" id="1.10.510.10">
    <property type="entry name" value="Transferase(Phosphotransferase) domain 1"/>
    <property type="match status" value="1"/>
</dbReference>
<reference evidence="2 3" key="1">
    <citation type="submission" date="2013-03" db="EMBL/GenBank/DDBJ databases">
        <title>The Genome Sequence of Capronia epimyces CBS 606.96.</title>
        <authorList>
            <consortium name="The Broad Institute Genomics Platform"/>
            <person name="Cuomo C."/>
            <person name="de Hoog S."/>
            <person name="Gorbushina A."/>
            <person name="Walker B."/>
            <person name="Young S.K."/>
            <person name="Zeng Q."/>
            <person name="Gargeya S."/>
            <person name="Fitzgerald M."/>
            <person name="Haas B."/>
            <person name="Abouelleil A."/>
            <person name="Allen A.W."/>
            <person name="Alvarado L."/>
            <person name="Arachchi H.M."/>
            <person name="Berlin A.M."/>
            <person name="Chapman S.B."/>
            <person name="Gainer-Dewar J."/>
            <person name="Goldberg J."/>
            <person name="Griggs A."/>
            <person name="Gujja S."/>
            <person name="Hansen M."/>
            <person name="Howarth C."/>
            <person name="Imamovic A."/>
            <person name="Ireland A."/>
            <person name="Larimer J."/>
            <person name="McCowan C."/>
            <person name="Murphy C."/>
            <person name="Pearson M."/>
            <person name="Poon T.W."/>
            <person name="Priest M."/>
            <person name="Roberts A."/>
            <person name="Saif S."/>
            <person name="Shea T."/>
            <person name="Sisk P."/>
            <person name="Sykes S."/>
            <person name="Wortman J."/>
            <person name="Nusbaum C."/>
            <person name="Birren B."/>
        </authorList>
    </citation>
    <scope>NUCLEOTIDE SEQUENCE [LARGE SCALE GENOMIC DNA]</scope>
    <source>
        <strain evidence="2 3">CBS 606.96</strain>
    </source>
</reference>
<keyword evidence="2" id="KW-0808">Transferase</keyword>
<dbReference type="EMBL" id="AMGY01000005">
    <property type="protein sequence ID" value="EXJ82339.1"/>
    <property type="molecule type" value="Genomic_DNA"/>
</dbReference>
<dbReference type="RefSeq" id="XP_007734462.1">
    <property type="nucleotide sequence ID" value="XM_007736272.1"/>
</dbReference>
<dbReference type="InterPro" id="IPR000719">
    <property type="entry name" value="Prot_kinase_dom"/>
</dbReference>
<proteinExistence type="predicted"/>
<dbReference type="eggNOG" id="ENOG502SZQ8">
    <property type="taxonomic scope" value="Eukaryota"/>
</dbReference>
<dbReference type="InterPro" id="IPR011009">
    <property type="entry name" value="Kinase-like_dom_sf"/>
</dbReference>
<keyword evidence="2" id="KW-0418">Kinase</keyword>